<protein>
    <recommendedName>
        <fullName evidence="2">DNA (cytosine-5-)-methyltransferase</fullName>
        <ecNumber evidence="2">2.1.1.37</ecNumber>
    </recommendedName>
</protein>
<keyword evidence="4" id="KW-0808">Transferase</keyword>
<sequence length="699" mass="78415">MQVKVKVKVEDCADGENPPDVRPGIMVKDEPLDLEVPSKSVCAEQGSIPSSSTTHIRAHFVGMGFSPTLIDRVIEENGDQDVELLLETLFTYNALQNSSPESSDSWDDVSSPCKDVNTPDIEFTRSSNCEIEEIDVPVVGDSDIRSSLLMMNFPAEKVDMAISQLGENASLNEIIDFVDGGHVTARPGGKQMCDSIHSNQGADEETEALFGTMDKTLRLLEMGFSQEEISSAIDNFGTEAPIQELADCIFAKRIANTFAEENKDELVSESNYGLLDETELGSLRRHFTVKQETDSVASSSATVFNDSRENVRGKRIKIETMDDITASSRYYIPEVKTEPGIFSNPMPTYRGTGGGTNEQWRRPKMEDQSTSSLNRGVHQFLSKPPYFIYGNVVDISQDTWRKLSQFLYGIEPEYVNAQFFSAFIRKEGYFHNLPSENRFHVLPRSPMTIEDALPHTKRWWPSWDTRKQLSCISFETVGVSRMCERLEKMLIESRGMLSKEQQTDILHQCKTMNLIWVGQYKLSPIEPDQVEHILGYPVNHTRIGGLEVAERLKLLKYAFQTDTLGYLLSVLREMYPEGVKVLSIFNGIGGPAVALQRLGIHLKCFVSVEASDINRKILKRWWSETGQSGQLRQIEGIKGLSSHKLQSLLKEFGGFDLIVAGNPCASGSSALVNDRVSPMGVDLSLYYEFVRILQRVRTM</sequence>
<reference evidence="10" key="2">
    <citation type="submission" date="2023-06" db="EMBL/GenBank/DDBJ databases">
        <authorList>
            <person name="Ma L."/>
            <person name="Liu K.-W."/>
            <person name="Li Z."/>
            <person name="Hsiao Y.-Y."/>
            <person name="Qi Y."/>
            <person name="Fu T."/>
            <person name="Tang G."/>
            <person name="Zhang D."/>
            <person name="Sun W.-H."/>
            <person name="Liu D.-K."/>
            <person name="Li Y."/>
            <person name="Chen G.-Z."/>
            <person name="Liu X.-D."/>
            <person name="Liao X.-Y."/>
            <person name="Jiang Y.-T."/>
            <person name="Yu X."/>
            <person name="Hao Y."/>
            <person name="Huang J."/>
            <person name="Zhao X.-W."/>
            <person name="Ke S."/>
            <person name="Chen Y.-Y."/>
            <person name="Wu W.-L."/>
            <person name="Hsu J.-L."/>
            <person name="Lin Y.-F."/>
            <person name="Huang M.-D."/>
            <person name="Li C.-Y."/>
            <person name="Huang L."/>
            <person name="Wang Z.-W."/>
            <person name="Zhao X."/>
            <person name="Zhong W.-Y."/>
            <person name="Peng D.-H."/>
            <person name="Ahmad S."/>
            <person name="Lan S."/>
            <person name="Zhang J.-S."/>
            <person name="Tsai W.-C."/>
            <person name="Van De Peer Y."/>
            <person name="Liu Z.-J."/>
        </authorList>
    </citation>
    <scope>NUCLEOTIDE SEQUENCE</scope>
    <source>
        <strain evidence="10">SCP</strain>
        <tissue evidence="10">Leaves</tissue>
    </source>
</reference>
<evidence type="ECO:0000256" key="6">
    <source>
        <dbReference type="ARBA" id="ARBA00022737"/>
    </source>
</evidence>
<reference evidence="10" key="1">
    <citation type="journal article" date="2023" name="Nat. Commun.">
        <title>Diploid and tetraploid genomes of Acorus and the evolution of monocots.</title>
        <authorList>
            <person name="Ma L."/>
            <person name="Liu K.W."/>
            <person name="Li Z."/>
            <person name="Hsiao Y.Y."/>
            <person name="Qi Y."/>
            <person name="Fu T."/>
            <person name="Tang G.D."/>
            <person name="Zhang D."/>
            <person name="Sun W.H."/>
            <person name="Liu D.K."/>
            <person name="Li Y."/>
            <person name="Chen G.Z."/>
            <person name="Liu X.D."/>
            <person name="Liao X.Y."/>
            <person name="Jiang Y.T."/>
            <person name="Yu X."/>
            <person name="Hao Y."/>
            <person name="Huang J."/>
            <person name="Zhao X.W."/>
            <person name="Ke S."/>
            <person name="Chen Y.Y."/>
            <person name="Wu W.L."/>
            <person name="Hsu J.L."/>
            <person name="Lin Y.F."/>
            <person name="Huang M.D."/>
            <person name="Li C.Y."/>
            <person name="Huang L."/>
            <person name="Wang Z.W."/>
            <person name="Zhao X."/>
            <person name="Zhong W.Y."/>
            <person name="Peng D.H."/>
            <person name="Ahmad S."/>
            <person name="Lan S."/>
            <person name="Zhang J.S."/>
            <person name="Tsai W.C."/>
            <person name="Van de Peer Y."/>
            <person name="Liu Z.J."/>
        </authorList>
    </citation>
    <scope>NUCLEOTIDE SEQUENCE</scope>
    <source>
        <strain evidence="10">SCP</strain>
    </source>
</reference>
<dbReference type="PANTHER" id="PTHR23068">
    <property type="entry name" value="DNA CYTOSINE-5- -METHYLTRANSFERASE 3-RELATED"/>
    <property type="match status" value="1"/>
</dbReference>
<dbReference type="PANTHER" id="PTHR23068:SF11">
    <property type="entry name" value="INACTIVE DNA (CYTOSINE-5)-METHYLTRANSFERASE DRM3-RELATED"/>
    <property type="match status" value="1"/>
</dbReference>
<keyword evidence="5" id="KW-0949">S-adenosyl-L-methionine</keyword>
<accession>A0AAV9BSQ4</accession>
<evidence type="ECO:0000256" key="2">
    <source>
        <dbReference type="ARBA" id="ARBA00011975"/>
    </source>
</evidence>
<evidence type="ECO:0000256" key="1">
    <source>
        <dbReference type="ARBA" id="ARBA00004123"/>
    </source>
</evidence>
<evidence type="ECO:0000256" key="4">
    <source>
        <dbReference type="ARBA" id="ARBA00022679"/>
    </source>
</evidence>
<comment type="subcellular location">
    <subcellularLocation>
        <location evidence="1">Nucleus</location>
    </subcellularLocation>
</comment>
<dbReference type="Gene3D" id="3.40.50.150">
    <property type="entry name" value="Vaccinia Virus protein VP39"/>
    <property type="match status" value="1"/>
</dbReference>
<organism evidence="10 11">
    <name type="scientific">Acorus gramineus</name>
    <name type="common">Dwarf sweet flag</name>
    <dbReference type="NCBI Taxonomy" id="55184"/>
    <lineage>
        <taxon>Eukaryota</taxon>
        <taxon>Viridiplantae</taxon>
        <taxon>Streptophyta</taxon>
        <taxon>Embryophyta</taxon>
        <taxon>Tracheophyta</taxon>
        <taxon>Spermatophyta</taxon>
        <taxon>Magnoliopsida</taxon>
        <taxon>Liliopsida</taxon>
        <taxon>Acoraceae</taxon>
        <taxon>Acorus</taxon>
    </lineage>
</organism>
<dbReference type="SUPFAM" id="SSF53335">
    <property type="entry name" value="S-adenosyl-L-methionine-dependent methyltransferases"/>
    <property type="match status" value="2"/>
</dbReference>
<dbReference type="GO" id="GO:0003677">
    <property type="term" value="F:DNA binding"/>
    <property type="evidence" value="ECO:0007669"/>
    <property type="project" value="UniProtKB-KW"/>
</dbReference>
<keyword evidence="8" id="KW-0539">Nucleus</keyword>
<comment type="caution">
    <text evidence="10">The sequence shown here is derived from an EMBL/GenBank/DDBJ whole genome shotgun (WGS) entry which is preliminary data.</text>
</comment>
<dbReference type="GO" id="GO:0005634">
    <property type="term" value="C:nucleus"/>
    <property type="evidence" value="ECO:0007669"/>
    <property type="project" value="UniProtKB-SubCell"/>
</dbReference>
<keyword evidence="11" id="KW-1185">Reference proteome</keyword>
<evidence type="ECO:0000259" key="9">
    <source>
        <dbReference type="PROSITE" id="PS51680"/>
    </source>
</evidence>
<dbReference type="EC" id="2.1.1.37" evidence="2"/>
<evidence type="ECO:0000313" key="11">
    <source>
        <dbReference type="Proteomes" id="UP001179952"/>
    </source>
</evidence>
<name>A0AAV9BSQ4_ACOGR</name>
<evidence type="ECO:0000256" key="7">
    <source>
        <dbReference type="ARBA" id="ARBA00023125"/>
    </source>
</evidence>
<dbReference type="InterPro" id="IPR050390">
    <property type="entry name" value="C5-Methyltransferase"/>
</dbReference>
<evidence type="ECO:0000256" key="3">
    <source>
        <dbReference type="ARBA" id="ARBA00022603"/>
    </source>
</evidence>
<dbReference type="InterPro" id="IPR030380">
    <property type="entry name" value="SAM_MeTfrase_DRM"/>
</dbReference>
<keyword evidence="7" id="KW-0238">DNA-binding</keyword>
<dbReference type="AlphaFoldDB" id="A0AAV9BSQ4"/>
<proteinExistence type="predicted"/>
<dbReference type="InterPro" id="IPR001525">
    <property type="entry name" value="C5_MeTfrase"/>
</dbReference>
<dbReference type="GO" id="GO:0003886">
    <property type="term" value="F:DNA (cytosine-5-)-methyltransferase activity"/>
    <property type="evidence" value="ECO:0007669"/>
    <property type="project" value="UniProtKB-EC"/>
</dbReference>
<dbReference type="Proteomes" id="UP001179952">
    <property type="component" value="Unassembled WGS sequence"/>
</dbReference>
<dbReference type="InterPro" id="IPR029063">
    <property type="entry name" value="SAM-dependent_MTases_sf"/>
</dbReference>
<dbReference type="EMBL" id="JAUJYN010000001">
    <property type="protein sequence ID" value="KAK1279524.1"/>
    <property type="molecule type" value="Genomic_DNA"/>
</dbReference>
<keyword evidence="6" id="KW-0677">Repeat</keyword>
<dbReference type="PROSITE" id="PS51680">
    <property type="entry name" value="SAM_MT_DRM"/>
    <property type="match status" value="1"/>
</dbReference>
<evidence type="ECO:0000256" key="5">
    <source>
        <dbReference type="ARBA" id="ARBA00022691"/>
    </source>
</evidence>
<feature type="domain" description="SAM-dependent MTase DRM-type" evidence="9">
    <location>
        <begin position="373"/>
        <end position="699"/>
    </location>
</feature>
<evidence type="ECO:0000256" key="8">
    <source>
        <dbReference type="ARBA" id="ARBA00023242"/>
    </source>
</evidence>
<keyword evidence="3" id="KW-0489">Methyltransferase</keyword>
<dbReference type="GO" id="GO:0032259">
    <property type="term" value="P:methylation"/>
    <property type="evidence" value="ECO:0007669"/>
    <property type="project" value="UniProtKB-KW"/>
</dbReference>
<dbReference type="Pfam" id="PF00145">
    <property type="entry name" value="DNA_methylase"/>
    <property type="match status" value="1"/>
</dbReference>
<gene>
    <name evidence="10" type="ORF">QJS04_geneDACA004638</name>
</gene>
<evidence type="ECO:0000313" key="10">
    <source>
        <dbReference type="EMBL" id="KAK1279524.1"/>
    </source>
</evidence>